<protein>
    <recommendedName>
        <fullName evidence="3">Carboxylesterase type B domain-containing protein</fullName>
    </recommendedName>
</protein>
<accession>T1K2U9</accession>
<dbReference type="EnsemblMetazoa" id="tetur04g06380.1">
    <property type="protein sequence ID" value="tetur04g06380.1"/>
    <property type="gene ID" value="tetur04g06380"/>
</dbReference>
<dbReference type="AlphaFoldDB" id="T1K2U9"/>
<keyword evidence="1" id="KW-0325">Glycoprotein</keyword>
<proteinExistence type="predicted"/>
<reference evidence="5" key="1">
    <citation type="submission" date="2011-08" db="EMBL/GenBank/DDBJ databases">
        <authorList>
            <person name="Rombauts S."/>
        </authorList>
    </citation>
    <scope>NUCLEOTIDE SEQUENCE</scope>
    <source>
        <strain evidence="5">London</strain>
    </source>
</reference>
<dbReference type="Pfam" id="PF00135">
    <property type="entry name" value="COesterase"/>
    <property type="match status" value="1"/>
</dbReference>
<feature type="domain" description="Carboxylesterase type B" evidence="3">
    <location>
        <begin position="50"/>
        <end position="570"/>
    </location>
</feature>
<keyword evidence="5" id="KW-1185">Reference proteome</keyword>
<dbReference type="Gene3D" id="3.40.50.1820">
    <property type="entry name" value="alpha/beta hydrolase"/>
    <property type="match status" value="1"/>
</dbReference>
<gene>
    <name evidence="4" type="primary">107360148</name>
</gene>
<dbReference type="ESTHER" id="tetur-t1k2u9">
    <property type="family name" value="Carb_B_Arthropoda"/>
</dbReference>
<keyword evidence="2" id="KW-0472">Membrane</keyword>
<dbReference type="EMBL" id="CAEY01001369">
    <property type="status" value="NOT_ANNOTATED_CDS"/>
    <property type="molecule type" value="Genomic_DNA"/>
</dbReference>
<feature type="transmembrane region" description="Helical" evidence="2">
    <location>
        <begin position="21"/>
        <end position="40"/>
    </location>
</feature>
<dbReference type="InterPro" id="IPR002018">
    <property type="entry name" value="CarbesteraseB"/>
</dbReference>
<evidence type="ECO:0000313" key="5">
    <source>
        <dbReference type="Proteomes" id="UP000015104"/>
    </source>
</evidence>
<evidence type="ECO:0000256" key="1">
    <source>
        <dbReference type="ARBA" id="ARBA00023180"/>
    </source>
</evidence>
<dbReference type="OrthoDB" id="19653at2759"/>
<keyword evidence="2" id="KW-1133">Transmembrane helix</keyword>
<dbReference type="InterPro" id="IPR050309">
    <property type="entry name" value="Type-B_Carboxylest/Lipase"/>
</dbReference>
<evidence type="ECO:0000259" key="3">
    <source>
        <dbReference type="Pfam" id="PF00135"/>
    </source>
</evidence>
<organism evidence="4 5">
    <name type="scientific">Tetranychus urticae</name>
    <name type="common">Two-spotted spider mite</name>
    <dbReference type="NCBI Taxonomy" id="32264"/>
    <lineage>
        <taxon>Eukaryota</taxon>
        <taxon>Metazoa</taxon>
        <taxon>Ecdysozoa</taxon>
        <taxon>Arthropoda</taxon>
        <taxon>Chelicerata</taxon>
        <taxon>Arachnida</taxon>
        <taxon>Acari</taxon>
        <taxon>Acariformes</taxon>
        <taxon>Trombidiformes</taxon>
        <taxon>Prostigmata</taxon>
        <taxon>Eleutherengona</taxon>
        <taxon>Raphignathae</taxon>
        <taxon>Tetranychoidea</taxon>
        <taxon>Tetranychidae</taxon>
        <taxon>Tetranychus</taxon>
    </lineage>
</organism>
<dbReference type="InterPro" id="IPR019819">
    <property type="entry name" value="Carboxylesterase_B_CS"/>
</dbReference>
<dbReference type="PANTHER" id="PTHR11559">
    <property type="entry name" value="CARBOXYLESTERASE"/>
    <property type="match status" value="1"/>
</dbReference>
<feature type="transmembrane region" description="Helical" evidence="2">
    <location>
        <begin position="598"/>
        <end position="622"/>
    </location>
</feature>
<evidence type="ECO:0000256" key="2">
    <source>
        <dbReference type="SAM" id="Phobius"/>
    </source>
</evidence>
<dbReference type="Proteomes" id="UP000015104">
    <property type="component" value="Unassembled WGS sequence"/>
</dbReference>
<keyword evidence="2" id="KW-0812">Transmembrane</keyword>
<dbReference type="InterPro" id="IPR029058">
    <property type="entry name" value="AB_hydrolase_fold"/>
</dbReference>
<evidence type="ECO:0000313" key="4">
    <source>
        <dbReference type="EnsemblMetazoa" id="tetur04g06380.1"/>
    </source>
</evidence>
<name>T1K2U9_TETUR</name>
<dbReference type="eggNOG" id="KOG1516">
    <property type="taxonomic scope" value="Eukaryota"/>
</dbReference>
<sequence>MKLDSCKLFDGLFLQHPKDPLLSKLVLVLFILFILLTWLVPCYMGQSIYPQVTLKQGILRGRPMRTEDDKEFFGFLGIPYAKPPIGPLRFKQPVPHPGWSGLADAWTYKASCPQLDTRGVDTGNEDCLYLNVYTPSVERTPFNNFLYPVMVFIGAGTFETGDSSLYGPQKIMDKGIVLVTFNHRIGLLGFLSSDDESASGNWGLYDQLLVLQWIKSNIESFSGDPSSVTIFGQGAGAASVFFHLISPLSKGLFHKAILESGSGLCDWALQSDPWDYAVQIGQRLRCPITPRDTLIECLRVVPTLDLLRAQSNGKILGEYPIKTVPVVEKGTTNRFLPQDPWQLLTSGIVNRVPVLIGYNTQETLFFYPEIEQAFREESGRAHEKLTSDFLDCCTPFKGRSKERVVPLILYEYFNKMDPFNSTQVASRFIDLSTDALFISCIDETVRILWELNLPVYLYIFDYRGQNSMVERIISKALIPVDTGPSHGDELFYIFDMKLGTSRNQPFRDKKVSQRITSLWTDFAKFGYAPRTVTPEYPRWNKFNTNHPTALYIGGSLGNISFTKTREAQFWSKNLKNLSGINPHMLARIRQARPLYKTLAWTMIGVSLSLLIMVILLLSILFYQRRSSSFRAGLQNGSSHTPTGSSGLY</sequence>
<dbReference type="PROSITE" id="PS00941">
    <property type="entry name" value="CARBOXYLESTERASE_B_2"/>
    <property type="match status" value="1"/>
</dbReference>
<reference evidence="4" key="2">
    <citation type="submission" date="2015-06" db="UniProtKB">
        <authorList>
            <consortium name="EnsemblMetazoa"/>
        </authorList>
    </citation>
    <scope>IDENTIFICATION</scope>
</reference>
<dbReference type="HOGENOM" id="CLU_006586_13_0_1"/>
<dbReference type="SUPFAM" id="SSF53474">
    <property type="entry name" value="alpha/beta-Hydrolases"/>
    <property type="match status" value="1"/>
</dbReference>